<comment type="caution">
    <text evidence="9">The sequence shown here is derived from an EMBL/GenBank/DDBJ whole genome shotgun (WGS) entry which is preliminary data.</text>
</comment>
<dbReference type="InterPro" id="IPR050366">
    <property type="entry name" value="BP-dependent_transpt_permease"/>
</dbReference>
<feature type="transmembrane region" description="Helical" evidence="7">
    <location>
        <begin position="127"/>
        <end position="148"/>
    </location>
</feature>
<reference evidence="9 10" key="1">
    <citation type="submission" date="2019-11" db="EMBL/GenBank/DDBJ databases">
        <title>Genome analysis of Rhizobacterium cereale a novel genus and species isolated from maize roots in North Spain.</title>
        <authorList>
            <person name="Menendez E."/>
            <person name="Flores-Felix J.D."/>
            <person name="Ramirez-Bahena M.-H."/>
            <person name="Igual J.M."/>
            <person name="Garcia-Fraile P."/>
            <person name="Peix A."/>
            <person name="Velazquez E."/>
        </authorList>
    </citation>
    <scope>NUCLEOTIDE SEQUENCE [LARGE SCALE GENOMIC DNA]</scope>
    <source>
        <strain evidence="9 10">RZME27</strain>
    </source>
</reference>
<dbReference type="InterPro" id="IPR000515">
    <property type="entry name" value="MetI-like"/>
</dbReference>
<dbReference type="PANTHER" id="PTHR43386:SF25">
    <property type="entry name" value="PEPTIDE ABC TRANSPORTER PERMEASE PROTEIN"/>
    <property type="match status" value="1"/>
</dbReference>
<dbReference type="Pfam" id="PF12911">
    <property type="entry name" value="OppC_N"/>
    <property type="match status" value="1"/>
</dbReference>
<evidence type="ECO:0000256" key="7">
    <source>
        <dbReference type="RuleBase" id="RU363032"/>
    </source>
</evidence>
<evidence type="ECO:0000313" key="9">
    <source>
        <dbReference type="EMBL" id="MQY49052.1"/>
    </source>
</evidence>
<dbReference type="AlphaFoldDB" id="A0A6A8AD42"/>
<comment type="subcellular location">
    <subcellularLocation>
        <location evidence="1 7">Cell membrane</location>
        <topology evidence="1 7">Multi-pass membrane protein</topology>
    </subcellularLocation>
</comment>
<dbReference type="GO" id="GO:0005886">
    <property type="term" value="C:plasma membrane"/>
    <property type="evidence" value="ECO:0007669"/>
    <property type="project" value="UniProtKB-SubCell"/>
</dbReference>
<evidence type="ECO:0000256" key="1">
    <source>
        <dbReference type="ARBA" id="ARBA00004651"/>
    </source>
</evidence>
<evidence type="ECO:0000313" key="10">
    <source>
        <dbReference type="Proteomes" id="UP000435138"/>
    </source>
</evidence>
<feature type="transmembrane region" description="Helical" evidence="7">
    <location>
        <begin position="154"/>
        <end position="173"/>
    </location>
</feature>
<evidence type="ECO:0000259" key="8">
    <source>
        <dbReference type="PROSITE" id="PS50928"/>
    </source>
</evidence>
<dbReference type="CDD" id="cd06261">
    <property type="entry name" value="TM_PBP2"/>
    <property type="match status" value="1"/>
</dbReference>
<keyword evidence="2 7" id="KW-0813">Transport</keyword>
<gene>
    <name evidence="9" type="ORF">GAO09_23745</name>
</gene>
<comment type="similarity">
    <text evidence="7">Belongs to the binding-protein-dependent transport system permease family.</text>
</comment>
<proteinExistence type="inferred from homology"/>
<keyword evidence="6 7" id="KW-0472">Membrane</keyword>
<keyword evidence="4 7" id="KW-0812">Transmembrane</keyword>
<dbReference type="InterPro" id="IPR025966">
    <property type="entry name" value="OppC_N"/>
</dbReference>
<feature type="transmembrane region" description="Helical" evidence="7">
    <location>
        <begin position="204"/>
        <end position="237"/>
    </location>
</feature>
<protein>
    <submittedName>
        <fullName evidence="9">ABC transporter permease subunit</fullName>
    </submittedName>
</protein>
<name>A0A6A8AD42_9HYPH</name>
<dbReference type="Proteomes" id="UP000435138">
    <property type="component" value="Unassembled WGS sequence"/>
</dbReference>
<dbReference type="InterPro" id="IPR035906">
    <property type="entry name" value="MetI-like_sf"/>
</dbReference>
<dbReference type="PANTHER" id="PTHR43386">
    <property type="entry name" value="OLIGOPEPTIDE TRANSPORT SYSTEM PERMEASE PROTEIN APPC"/>
    <property type="match status" value="1"/>
</dbReference>
<evidence type="ECO:0000256" key="5">
    <source>
        <dbReference type="ARBA" id="ARBA00022989"/>
    </source>
</evidence>
<accession>A0A6A8AD42</accession>
<keyword evidence="10" id="KW-1185">Reference proteome</keyword>
<keyword evidence="3" id="KW-1003">Cell membrane</keyword>
<dbReference type="RefSeq" id="WP_153358426.1">
    <property type="nucleotide sequence ID" value="NZ_JAYKOO010000008.1"/>
</dbReference>
<sequence>MAQIETDRFSDRPPRPSILRALRFANQHRSIAIGGTLIGFLVAAAIFAPLISPADPYYQDLLATMEPPSFAHPFGTDDNGRDILTRVLYGARISLLEVVLSVGLAVMVGVPLGIFSGMSGRYIDQAVMWAMDILFAFPGIVLAILIVSVLGTSLANLMIAIAIFSVPVYARLARNLTLGLKSMDYVEAAISLGISRRRIMIHYILRNAIGPIIVQSTLTAGTVILSAASLSFLGLGAQPPLPEWGAMMSDGRNYLGLNIWMSLFPGLAIMVTVLGFNILGDGLRDLLDPRQ</sequence>
<evidence type="ECO:0000256" key="2">
    <source>
        <dbReference type="ARBA" id="ARBA00022448"/>
    </source>
</evidence>
<feature type="transmembrane region" description="Helical" evidence="7">
    <location>
        <begin position="30"/>
        <end position="51"/>
    </location>
</feature>
<dbReference type="GO" id="GO:0055085">
    <property type="term" value="P:transmembrane transport"/>
    <property type="evidence" value="ECO:0007669"/>
    <property type="project" value="InterPro"/>
</dbReference>
<dbReference type="PROSITE" id="PS50928">
    <property type="entry name" value="ABC_TM1"/>
    <property type="match status" value="1"/>
</dbReference>
<dbReference type="Pfam" id="PF00528">
    <property type="entry name" value="BPD_transp_1"/>
    <property type="match status" value="1"/>
</dbReference>
<feature type="domain" description="ABC transmembrane type-1" evidence="8">
    <location>
        <begin position="91"/>
        <end position="280"/>
    </location>
</feature>
<feature type="transmembrane region" description="Helical" evidence="7">
    <location>
        <begin position="93"/>
        <end position="115"/>
    </location>
</feature>
<organism evidence="9 10">
    <name type="scientific">Endobacterium cereale</name>
    <dbReference type="NCBI Taxonomy" id="2663029"/>
    <lineage>
        <taxon>Bacteria</taxon>
        <taxon>Pseudomonadati</taxon>
        <taxon>Pseudomonadota</taxon>
        <taxon>Alphaproteobacteria</taxon>
        <taxon>Hyphomicrobiales</taxon>
        <taxon>Rhizobiaceae</taxon>
        <taxon>Endobacterium</taxon>
    </lineage>
</organism>
<keyword evidence="5 7" id="KW-1133">Transmembrane helix</keyword>
<evidence type="ECO:0000256" key="4">
    <source>
        <dbReference type="ARBA" id="ARBA00022692"/>
    </source>
</evidence>
<evidence type="ECO:0000256" key="3">
    <source>
        <dbReference type="ARBA" id="ARBA00022475"/>
    </source>
</evidence>
<evidence type="ECO:0000256" key="6">
    <source>
        <dbReference type="ARBA" id="ARBA00023136"/>
    </source>
</evidence>
<dbReference type="Gene3D" id="1.10.3720.10">
    <property type="entry name" value="MetI-like"/>
    <property type="match status" value="1"/>
</dbReference>
<dbReference type="SUPFAM" id="SSF161098">
    <property type="entry name" value="MetI-like"/>
    <property type="match status" value="1"/>
</dbReference>
<feature type="transmembrane region" description="Helical" evidence="7">
    <location>
        <begin position="257"/>
        <end position="280"/>
    </location>
</feature>
<dbReference type="EMBL" id="WIXI01000050">
    <property type="protein sequence ID" value="MQY49052.1"/>
    <property type="molecule type" value="Genomic_DNA"/>
</dbReference>